<dbReference type="EMBL" id="JAROAV010000028">
    <property type="protein sequence ID" value="MDF8264680.1"/>
    <property type="molecule type" value="Genomic_DNA"/>
</dbReference>
<evidence type="ECO:0000313" key="1">
    <source>
        <dbReference type="EMBL" id="MDF8264680.1"/>
    </source>
</evidence>
<evidence type="ECO:0008006" key="3">
    <source>
        <dbReference type="Google" id="ProtNLM"/>
    </source>
</evidence>
<keyword evidence="2" id="KW-1185">Reference proteome</keyword>
<dbReference type="RefSeq" id="WP_275237464.1">
    <property type="nucleotide sequence ID" value="NZ_JARFJC010000017.1"/>
</dbReference>
<protein>
    <recommendedName>
        <fullName evidence="3">DUF222 domain-containing protein</fullName>
    </recommendedName>
</protein>
<accession>A0ABT6C713</accession>
<evidence type="ECO:0000313" key="2">
    <source>
        <dbReference type="Proteomes" id="UP001528912"/>
    </source>
</evidence>
<organism evidence="1 2">
    <name type="scientific">Luteipulveratus flavus</name>
    <dbReference type="NCBI Taxonomy" id="3031728"/>
    <lineage>
        <taxon>Bacteria</taxon>
        <taxon>Bacillati</taxon>
        <taxon>Actinomycetota</taxon>
        <taxon>Actinomycetes</taxon>
        <taxon>Micrococcales</taxon>
        <taxon>Dermacoccaceae</taxon>
        <taxon>Luteipulveratus</taxon>
    </lineage>
</organism>
<sequence length="317" mass="33117">MAAVVGLSPADGDDPAPLWAAALRRDAARIESLLAAPRADGADDPSLVEALRSVGPAFDACVARHRLDADRWAPALAVHVARLVAARRFAPSSVRRWALTGIWPSLGGDLSATTPQLLTDLTTAAAHLDAVGDVPAWARRMAAATGAWPGEVSDEDLRRLGVVAAWRAGHVRLRGTAMRISGGLPEPVLDAALGVSDAREALQRNKVRPLWWPDGDGWPRRVGGFRGFGGPWRTPPVVLDGDGAEWQVRTREGDWTVVADAFGAAVVPRGESPAAGRPAAAERGAAGVTGVVRAGGAVLTSLASSYQLVLHPEEVAS</sequence>
<comment type="caution">
    <text evidence="1">The sequence shown here is derived from an EMBL/GenBank/DDBJ whole genome shotgun (WGS) entry which is preliminary data.</text>
</comment>
<dbReference type="Proteomes" id="UP001528912">
    <property type="component" value="Unassembled WGS sequence"/>
</dbReference>
<gene>
    <name evidence="1" type="ORF">P4R38_10530</name>
</gene>
<proteinExistence type="predicted"/>
<name>A0ABT6C713_9MICO</name>
<reference evidence="1 2" key="1">
    <citation type="submission" date="2023-03" db="EMBL/GenBank/DDBJ databases">
        <title>YIM 133296 draft genome.</title>
        <authorList>
            <person name="Xiong L."/>
        </authorList>
    </citation>
    <scope>NUCLEOTIDE SEQUENCE [LARGE SCALE GENOMIC DNA]</scope>
    <source>
        <strain evidence="1 2">YIM 133296</strain>
    </source>
</reference>